<evidence type="ECO:0000313" key="3">
    <source>
        <dbReference type="Proteomes" id="UP000182725"/>
    </source>
</evidence>
<proteinExistence type="predicted"/>
<keyword evidence="1" id="KW-1133">Transmembrane helix</keyword>
<gene>
    <name evidence="2" type="ORF">SAMN04489740_1120</name>
</gene>
<organism evidence="2 3">
    <name type="scientific">Arthrobacter alpinus</name>
    <dbReference type="NCBI Taxonomy" id="656366"/>
    <lineage>
        <taxon>Bacteria</taxon>
        <taxon>Bacillati</taxon>
        <taxon>Actinomycetota</taxon>
        <taxon>Actinomycetes</taxon>
        <taxon>Micrococcales</taxon>
        <taxon>Micrococcaceae</taxon>
        <taxon>Arthrobacter</taxon>
    </lineage>
</organism>
<feature type="transmembrane region" description="Helical" evidence="1">
    <location>
        <begin position="36"/>
        <end position="55"/>
    </location>
</feature>
<evidence type="ECO:0000256" key="1">
    <source>
        <dbReference type="SAM" id="Phobius"/>
    </source>
</evidence>
<keyword evidence="1" id="KW-0472">Membrane</keyword>
<name>A0A1H5HWE2_9MICC</name>
<protein>
    <submittedName>
        <fullName evidence="2">Uncharacterized protein</fullName>
    </submittedName>
</protein>
<evidence type="ECO:0000313" key="2">
    <source>
        <dbReference type="EMBL" id="SEE31981.1"/>
    </source>
</evidence>
<accession>A0A1H5HWE2</accession>
<dbReference type="AlphaFoldDB" id="A0A1H5HWE2"/>
<feature type="transmembrane region" description="Helical" evidence="1">
    <location>
        <begin position="61"/>
        <end position="79"/>
    </location>
</feature>
<dbReference type="Proteomes" id="UP000182725">
    <property type="component" value="Unassembled WGS sequence"/>
</dbReference>
<reference evidence="2 3" key="1">
    <citation type="submission" date="2016-10" db="EMBL/GenBank/DDBJ databases">
        <authorList>
            <person name="de Groot N.N."/>
        </authorList>
    </citation>
    <scope>NUCLEOTIDE SEQUENCE [LARGE SCALE GENOMIC DNA]</scope>
    <source>
        <strain evidence="2 3">DSM 22274</strain>
    </source>
</reference>
<keyword evidence="1" id="KW-0812">Transmembrane</keyword>
<dbReference type="EMBL" id="FNTV01000001">
    <property type="protein sequence ID" value="SEE31981.1"/>
    <property type="molecule type" value="Genomic_DNA"/>
</dbReference>
<sequence length="93" mass="10089">MQSRGESLSGQGRRIDVHSGAIGITRGSRMRYQDPSWWQLGCLYAISGTILLPPLPLASAVVEIVSVAITTTFMIVKVVRSRSADKRKGPASF</sequence>